<feature type="domain" description="DUF8212" evidence="2">
    <location>
        <begin position="229"/>
        <end position="258"/>
    </location>
</feature>
<protein>
    <submittedName>
        <fullName evidence="3">HET domain-containingprotein</fullName>
    </submittedName>
</protein>
<evidence type="ECO:0000313" key="3">
    <source>
        <dbReference type="EMBL" id="OAQ76079.1"/>
    </source>
</evidence>
<organism evidence="3 4">
    <name type="scientific">Purpureocillium lilacinum</name>
    <name type="common">Paecilomyces lilacinus</name>
    <dbReference type="NCBI Taxonomy" id="33203"/>
    <lineage>
        <taxon>Eukaryota</taxon>
        <taxon>Fungi</taxon>
        <taxon>Dikarya</taxon>
        <taxon>Ascomycota</taxon>
        <taxon>Pezizomycotina</taxon>
        <taxon>Sordariomycetes</taxon>
        <taxon>Hypocreomycetidae</taxon>
        <taxon>Hypocreales</taxon>
        <taxon>Ophiocordycipitaceae</taxon>
        <taxon>Purpureocillium</taxon>
    </lineage>
</organism>
<evidence type="ECO:0000313" key="4">
    <source>
        <dbReference type="Proteomes" id="UP000078240"/>
    </source>
</evidence>
<proteinExistence type="predicted"/>
<dbReference type="Proteomes" id="UP000078240">
    <property type="component" value="Unassembled WGS sequence"/>
</dbReference>
<dbReference type="EMBL" id="LSBH01000007">
    <property type="protein sequence ID" value="OAQ76079.1"/>
    <property type="molecule type" value="Genomic_DNA"/>
</dbReference>
<dbReference type="PANTHER" id="PTHR10622">
    <property type="entry name" value="HET DOMAIN-CONTAINING PROTEIN"/>
    <property type="match status" value="1"/>
</dbReference>
<dbReference type="Pfam" id="PF26640">
    <property type="entry name" value="DUF8212"/>
    <property type="match status" value="1"/>
</dbReference>
<dbReference type="PANTHER" id="PTHR10622:SF12">
    <property type="entry name" value="HET DOMAIN-CONTAINING PROTEIN"/>
    <property type="match status" value="1"/>
</dbReference>
<dbReference type="InterPro" id="IPR010730">
    <property type="entry name" value="HET"/>
</dbReference>
<sequence>MRLINVESLVLEDFMAGGSDAPPYAILSHTWGNEEVTFQDFINPDQTVRSRKQGFAKISKTCSLAKSEGLKYAWVDTCCIDKTSSAELTEAINSMFQWYRDAVTCYAWLADLPSSAVVDGRPEKTSLSRCRWFTRGWTLQELIAPRAVQFFDQAWAPCGTKASIGEMLTEITMVNASVLEDPELLPTLSIAQRMSWAATRQTTRVEDMAYCLLGIFDVNMPMLYGEGSRAFLRLQEEIARESNDLSIFAWRATQADRQHSGVFAASPADFAQSGSVQLAGDTVYSPEFTLTNKGLRMNVNLYSAKEDAYLLKLNCDEVTATGQQSVGIFIKPHGGGVYSRARLSEFGVAAAGDTGKKRDLFLFRHLSAARSKRLETSHSNAFMLREGFNTAEKTPYPDFPFSTSFVMPMEEWDPQRHMFLTEGAAEFCGYALFVKRDGVRPDDELGTGSMFLVIFGKKGDQEAWVSLFDAYNHGPVFAEMYNVTNTLALVERMPRNSTLQMRNNMNNLTTRVGASIKKATVDGKVVHCVDLVYLKGPEAVTSWQDEGRRGSM</sequence>
<gene>
    <name evidence="3" type="ORF">VFPBJ_08439</name>
</gene>
<evidence type="ECO:0000259" key="1">
    <source>
        <dbReference type="Pfam" id="PF06985"/>
    </source>
</evidence>
<dbReference type="Pfam" id="PF06985">
    <property type="entry name" value="HET"/>
    <property type="match status" value="1"/>
</dbReference>
<feature type="domain" description="Heterokaryon incompatibility" evidence="1">
    <location>
        <begin position="24"/>
        <end position="112"/>
    </location>
</feature>
<evidence type="ECO:0000259" key="2">
    <source>
        <dbReference type="Pfam" id="PF26640"/>
    </source>
</evidence>
<comment type="caution">
    <text evidence="3">The sequence shown here is derived from an EMBL/GenBank/DDBJ whole genome shotgun (WGS) entry which is preliminary data.</text>
</comment>
<dbReference type="AlphaFoldDB" id="A0A179GG27"/>
<reference evidence="3 4" key="1">
    <citation type="submission" date="2016-01" db="EMBL/GenBank/DDBJ databases">
        <title>Biosynthesis of antibiotic leucinostatins and their inhibition on Phytophthora in bio-control Purpureocillium lilacinum.</title>
        <authorList>
            <person name="Wang G."/>
            <person name="Liu Z."/>
            <person name="Lin R."/>
            <person name="Li E."/>
            <person name="Mao Z."/>
            <person name="Ling J."/>
            <person name="Yin W."/>
            <person name="Xie B."/>
        </authorList>
    </citation>
    <scope>NUCLEOTIDE SEQUENCE [LARGE SCALE GENOMIC DNA]</scope>
    <source>
        <strain evidence="3">PLBJ-1</strain>
    </source>
</reference>
<dbReference type="InterPro" id="IPR058525">
    <property type="entry name" value="DUF8212"/>
</dbReference>
<accession>A0A179GG27</accession>
<name>A0A179GG27_PURLI</name>